<gene>
    <name evidence="12" type="primary">priA</name>
    <name evidence="15" type="ORF">COA71_02430</name>
</gene>
<evidence type="ECO:0000256" key="3">
    <source>
        <dbReference type="ARBA" id="ARBA00022723"/>
    </source>
</evidence>
<dbReference type="PANTHER" id="PTHR30580:SF0">
    <property type="entry name" value="PRIMOSOMAL PROTEIN N"/>
    <property type="match status" value="1"/>
</dbReference>
<dbReference type="InterPro" id="IPR042115">
    <property type="entry name" value="PriA_3primeBD_sf"/>
</dbReference>
<dbReference type="InterPro" id="IPR014001">
    <property type="entry name" value="Helicase_ATP-bd"/>
</dbReference>
<evidence type="ECO:0000256" key="7">
    <source>
        <dbReference type="ARBA" id="ARBA00022833"/>
    </source>
</evidence>
<dbReference type="PANTHER" id="PTHR30580">
    <property type="entry name" value="PRIMOSOMAL PROTEIN N"/>
    <property type="match status" value="1"/>
</dbReference>
<dbReference type="GO" id="GO:0016887">
    <property type="term" value="F:ATP hydrolysis activity"/>
    <property type="evidence" value="ECO:0007669"/>
    <property type="project" value="RHEA"/>
</dbReference>
<evidence type="ECO:0000259" key="13">
    <source>
        <dbReference type="PROSITE" id="PS51192"/>
    </source>
</evidence>
<dbReference type="NCBIfam" id="NF004067">
    <property type="entry name" value="PRK05580.1-4"/>
    <property type="match status" value="1"/>
</dbReference>
<dbReference type="InterPro" id="IPR041236">
    <property type="entry name" value="PriA_C"/>
</dbReference>
<dbReference type="FunFam" id="3.40.1440.60:FF:000001">
    <property type="entry name" value="Primosomal protein N"/>
    <property type="match status" value="1"/>
</dbReference>
<dbReference type="Pfam" id="PF17764">
    <property type="entry name" value="PriA_3primeBD"/>
    <property type="match status" value="1"/>
</dbReference>
<dbReference type="InterPro" id="IPR027417">
    <property type="entry name" value="P-loop_NTPase"/>
</dbReference>
<dbReference type="SUPFAM" id="SSF52540">
    <property type="entry name" value="P-loop containing nucleoside triphosphate hydrolases"/>
    <property type="match status" value="1"/>
</dbReference>
<dbReference type="SMART" id="SM00490">
    <property type="entry name" value="HELICc"/>
    <property type="match status" value="1"/>
</dbReference>
<dbReference type="NCBIfam" id="TIGR00595">
    <property type="entry name" value="priA"/>
    <property type="match status" value="1"/>
</dbReference>
<organism evidence="15 16">
    <name type="scientific">SAR86 cluster bacterium</name>
    <dbReference type="NCBI Taxonomy" id="2030880"/>
    <lineage>
        <taxon>Bacteria</taxon>
        <taxon>Pseudomonadati</taxon>
        <taxon>Pseudomonadota</taxon>
        <taxon>Gammaproteobacteria</taxon>
        <taxon>SAR86 cluster</taxon>
    </lineage>
</organism>
<evidence type="ECO:0000259" key="14">
    <source>
        <dbReference type="PROSITE" id="PS51194"/>
    </source>
</evidence>
<dbReference type="GO" id="GO:0006302">
    <property type="term" value="P:double-strand break repair"/>
    <property type="evidence" value="ECO:0007669"/>
    <property type="project" value="InterPro"/>
</dbReference>
<dbReference type="Gene3D" id="3.40.50.300">
    <property type="entry name" value="P-loop containing nucleotide triphosphate hydrolases"/>
    <property type="match status" value="2"/>
</dbReference>
<feature type="binding site" evidence="12">
    <location>
        <position position="393"/>
    </location>
    <ligand>
        <name>Zn(2+)</name>
        <dbReference type="ChEBI" id="CHEBI:29105"/>
        <label>2</label>
    </ligand>
</feature>
<feature type="domain" description="Helicase C-terminal" evidence="14">
    <location>
        <begin position="406"/>
        <end position="576"/>
    </location>
</feature>
<proteinExistence type="inferred from homology"/>
<feature type="binding site" evidence="12">
    <location>
        <position position="396"/>
    </location>
    <ligand>
        <name>Zn(2+)</name>
        <dbReference type="ChEBI" id="CHEBI:29105"/>
        <label>2</label>
    </ligand>
</feature>
<dbReference type="Pfam" id="PF00270">
    <property type="entry name" value="DEAD"/>
    <property type="match status" value="1"/>
</dbReference>
<keyword evidence="9 12" id="KW-0238">DNA-binding</keyword>
<comment type="similarity">
    <text evidence="12">Belongs to the helicase family. PriA subfamily.</text>
</comment>
<dbReference type="InterPro" id="IPR001650">
    <property type="entry name" value="Helicase_C-like"/>
</dbReference>
<evidence type="ECO:0000256" key="6">
    <source>
        <dbReference type="ARBA" id="ARBA00022806"/>
    </source>
</evidence>
<keyword evidence="2 12" id="KW-0235">DNA replication</keyword>
<evidence type="ECO:0000313" key="16">
    <source>
        <dbReference type="Proteomes" id="UP000228987"/>
    </source>
</evidence>
<dbReference type="FunFam" id="3.40.50.300:FF:000489">
    <property type="entry name" value="Primosome assembly protein PriA"/>
    <property type="match status" value="1"/>
</dbReference>
<feature type="binding site" evidence="12">
    <location>
        <position position="411"/>
    </location>
    <ligand>
        <name>Zn(2+)</name>
        <dbReference type="ChEBI" id="CHEBI:29105"/>
        <label>2</label>
    </ligand>
</feature>
<dbReference type="CDD" id="cd17929">
    <property type="entry name" value="DEXHc_priA"/>
    <property type="match status" value="1"/>
</dbReference>
<dbReference type="Gene3D" id="3.40.1440.60">
    <property type="entry name" value="PriA, 3(prime) DNA-binding domain"/>
    <property type="match status" value="1"/>
</dbReference>
<feature type="domain" description="Helicase ATP-binding" evidence="13">
    <location>
        <begin position="159"/>
        <end position="325"/>
    </location>
</feature>
<evidence type="ECO:0000256" key="1">
    <source>
        <dbReference type="ARBA" id="ARBA00022515"/>
    </source>
</evidence>
<evidence type="ECO:0000256" key="9">
    <source>
        <dbReference type="ARBA" id="ARBA00023125"/>
    </source>
</evidence>
<dbReference type="Pfam" id="PF18074">
    <property type="entry name" value="PriA_C"/>
    <property type="match status" value="1"/>
</dbReference>
<dbReference type="AlphaFoldDB" id="A0A2A5CK27"/>
<evidence type="ECO:0000256" key="8">
    <source>
        <dbReference type="ARBA" id="ARBA00022840"/>
    </source>
</evidence>
<dbReference type="SMART" id="SM00487">
    <property type="entry name" value="DEXDc"/>
    <property type="match status" value="1"/>
</dbReference>
<dbReference type="GO" id="GO:0008270">
    <property type="term" value="F:zinc ion binding"/>
    <property type="evidence" value="ECO:0007669"/>
    <property type="project" value="UniProtKB-UniRule"/>
</dbReference>
<dbReference type="Pfam" id="PF18319">
    <property type="entry name" value="Zn_ribbon_PriA"/>
    <property type="match status" value="1"/>
</dbReference>
<evidence type="ECO:0000256" key="5">
    <source>
        <dbReference type="ARBA" id="ARBA00022801"/>
    </source>
</evidence>
<reference evidence="16" key="1">
    <citation type="submission" date="2017-08" db="EMBL/GenBank/DDBJ databases">
        <title>A dynamic microbial community with high functional redundancy inhabits the cold, oxic subseafloor aquifer.</title>
        <authorList>
            <person name="Tully B.J."/>
            <person name="Wheat C.G."/>
            <person name="Glazer B.T."/>
            <person name="Huber J.A."/>
        </authorList>
    </citation>
    <scope>NUCLEOTIDE SEQUENCE [LARGE SCALE GENOMIC DNA]</scope>
</reference>
<keyword evidence="7 12" id="KW-0862">Zinc</keyword>
<dbReference type="InterPro" id="IPR011545">
    <property type="entry name" value="DEAD/DEAH_box_helicase_dom"/>
</dbReference>
<comment type="cofactor">
    <cofactor evidence="12">
        <name>Zn(2+)</name>
        <dbReference type="ChEBI" id="CHEBI:29105"/>
    </cofactor>
    <text evidence="12">Binds 2 zinc ions per subunit.</text>
</comment>
<feature type="binding site" evidence="12">
    <location>
        <position position="384"/>
    </location>
    <ligand>
        <name>Zn(2+)</name>
        <dbReference type="ChEBI" id="CHEBI:29105"/>
        <label>1</label>
    </ligand>
</feature>
<dbReference type="GO" id="GO:0006270">
    <property type="term" value="P:DNA replication initiation"/>
    <property type="evidence" value="ECO:0007669"/>
    <property type="project" value="TreeGrafter"/>
</dbReference>
<keyword evidence="3 12" id="KW-0479">Metal-binding</keyword>
<keyword evidence="4 12" id="KW-0547">Nucleotide-binding</keyword>
<accession>A0A2A5CK27</accession>
<dbReference type="GO" id="GO:0043138">
    <property type="term" value="F:3'-5' DNA helicase activity"/>
    <property type="evidence" value="ECO:0007669"/>
    <property type="project" value="UniProtKB-EC"/>
</dbReference>
<dbReference type="InterPro" id="IPR041222">
    <property type="entry name" value="PriA_3primeBD"/>
</dbReference>
<dbReference type="EMBL" id="NVWI01000001">
    <property type="protein sequence ID" value="PCJ43865.1"/>
    <property type="molecule type" value="Genomic_DNA"/>
</dbReference>
<comment type="catalytic activity">
    <reaction evidence="12">
        <text>Couples ATP hydrolysis with the unwinding of duplex DNA by translocating in the 3'-5' direction.</text>
        <dbReference type="EC" id="5.6.2.4"/>
    </reaction>
</comment>
<dbReference type="Pfam" id="PF00271">
    <property type="entry name" value="Helicase_C"/>
    <property type="match status" value="1"/>
</dbReference>
<comment type="caution">
    <text evidence="15">The sequence shown here is derived from an EMBL/GenBank/DDBJ whole genome shotgun (WGS) entry which is preliminary data.</text>
</comment>
<evidence type="ECO:0000313" key="15">
    <source>
        <dbReference type="EMBL" id="PCJ43865.1"/>
    </source>
</evidence>
<evidence type="ECO:0000256" key="12">
    <source>
        <dbReference type="HAMAP-Rule" id="MF_00983"/>
    </source>
</evidence>
<sequence>MNQGGNTLHSSNANSVVKVVVNTPLRRSFDYLPPENLTCQLVEGLRVKVPFGKRELIGLIVNTSAESEFALDDLKRIIEVIDQEPVIDASMMKLFKWAATYYHYPLGQVIHNALPTRVRQGKTLTIKTNSDSNSQENAKELTPQLHLNDEQEQVKASILQQGNGFHCFLLEGVTGSGKTEVYMQLIAEKVQAGLQVIMLVPEISLTPQTIQHLQGRFADKIVAIHSGLTDKQRFMAWTDARLGDADIIIGTRSAIFTPLRRPGLIIIDEEHDGSYKQQEGFRYSARDLAIYRAQLFDIPIVLGSATPSLESLHNALRKRYSLMSLEQRAAKAKQPTFACIDLKGKALSEGFSEQLLAAIKSHLQQNKQVLIFLNRRGYAPLLQCHDCGWTASCPRCETSYTLHRNSPELRCHRCESQRKIIPACPSCQSKALLPIGLGTERTEKKLEETFPDVPVFRIDRDTTRNRGKLENIISEINKGQAAILVGTQMLAKGHHFPEVTLVAVLDADAGLFSSDFRGQEFMGQLLIQVAGRSGRGENAGEVLIQTHNSTHPTLRSLINDGYKKFSRTLLEQRDITNLPPFSYQVLIRAEASNASLPMSFLQDVKNLTKKMLTNTTFALGPLPAPMEKRAGRFRFQLLLQSSSRAELHTLLNHLVPAYEALPQSRKVRWSIDVDPLDFS</sequence>
<keyword evidence="8 12" id="KW-0067">ATP-binding</keyword>
<dbReference type="GO" id="GO:0005524">
    <property type="term" value="F:ATP binding"/>
    <property type="evidence" value="ECO:0007669"/>
    <property type="project" value="UniProtKB-UniRule"/>
</dbReference>
<dbReference type="GO" id="GO:0003677">
    <property type="term" value="F:DNA binding"/>
    <property type="evidence" value="ECO:0007669"/>
    <property type="project" value="UniProtKB-UniRule"/>
</dbReference>
<dbReference type="InterPro" id="IPR005259">
    <property type="entry name" value="PriA"/>
</dbReference>
<dbReference type="PROSITE" id="PS51192">
    <property type="entry name" value="HELICASE_ATP_BIND_1"/>
    <property type="match status" value="1"/>
</dbReference>
<keyword evidence="6 12" id="KW-0347">Helicase</keyword>
<dbReference type="GO" id="GO:1990077">
    <property type="term" value="C:primosome complex"/>
    <property type="evidence" value="ECO:0007669"/>
    <property type="project" value="UniProtKB-UniRule"/>
</dbReference>
<keyword evidence="10 12" id="KW-0413">Isomerase</keyword>
<dbReference type="HAMAP" id="MF_00983">
    <property type="entry name" value="PriA"/>
    <property type="match status" value="1"/>
</dbReference>
<feature type="binding site" evidence="12">
    <location>
        <position position="427"/>
    </location>
    <ligand>
        <name>Zn(2+)</name>
        <dbReference type="ChEBI" id="CHEBI:29105"/>
        <label>1</label>
    </ligand>
</feature>
<name>A0A2A5CK27_9GAMM</name>
<comment type="catalytic activity">
    <reaction evidence="11 12">
        <text>ATP + H2O = ADP + phosphate + H(+)</text>
        <dbReference type="Rhea" id="RHEA:13065"/>
        <dbReference type="ChEBI" id="CHEBI:15377"/>
        <dbReference type="ChEBI" id="CHEBI:15378"/>
        <dbReference type="ChEBI" id="CHEBI:30616"/>
        <dbReference type="ChEBI" id="CHEBI:43474"/>
        <dbReference type="ChEBI" id="CHEBI:456216"/>
        <dbReference type="EC" id="5.6.2.4"/>
    </reaction>
</comment>
<evidence type="ECO:0000256" key="4">
    <source>
        <dbReference type="ARBA" id="ARBA00022741"/>
    </source>
</evidence>
<dbReference type="GO" id="GO:0006310">
    <property type="term" value="P:DNA recombination"/>
    <property type="evidence" value="ECO:0007669"/>
    <property type="project" value="InterPro"/>
</dbReference>
<comment type="function">
    <text evidence="12">Initiates the restart of stalled replication forks, which reloads the replicative helicase on sites other than the origin of replication. Recognizes and binds to abandoned replication forks and remodels them to uncover a helicase loading site. Promotes assembly of the primosome at these replication forks.</text>
</comment>
<feature type="binding site" evidence="12">
    <location>
        <position position="387"/>
    </location>
    <ligand>
        <name>Zn(2+)</name>
        <dbReference type="ChEBI" id="CHEBI:29105"/>
        <label>1</label>
    </ligand>
</feature>
<dbReference type="CDD" id="cd18804">
    <property type="entry name" value="SF2_C_priA"/>
    <property type="match status" value="1"/>
</dbReference>
<dbReference type="PROSITE" id="PS51194">
    <property type="entry name" value="HELICASE_CTER"/>
    <property type="match status" value="1"/>
</dbReference>
<feature type="binding site" evidence="12">
    <location>
        <position position="424"/>
    </location>
    <ligand>
        <name>Zn(2+)</name>
        <dbReference type="ChEBI" id="CHEBI:29105"/>
        <label>1</label>
    </ligand>
</feature>
<dbReference type="Proteomes" id="UP000228987">
    <property type="component" value="Unassembled WGS sequence"/>
</dbReference>
<dbReference type="GO" id="GO:0006269">
    <property type="term" value="P:DNA replication, synthesis of primer"/>
    <property type="evidence" value="ECO:0007669"/>
    <property type="project" value="UniProtKB-KW"/>
</dbReference>
<keyword evidence="5 12" id="KW-0378">Hydrolase</keyword>
<comment type="subunit">
    <text evidence="12">Component of the replication restart primosome.</text>
</comment>
<dbReference type="InterPro" id="IPR040498">
    <property type="entry name" value="PriA_CRR"/>
</dbReference>
<feature type="binding site" evidence="12">
    <location>
        <position position="414"/>
    </location>
    <ligand>
        <name>Zn(2+)</name>
        <dbReference type="ChEBI" id="CHEBI:29105"/>
        <label>2</label>
    </ligand>
</feature>
<evidence type="ECO:0000256" key="10">
    <source>
        <dbReference type="ARBA" id="ARBA00023235"/>
    </source>
</evidence>
<protein>
    <recommendedName>
        <fullName evidence="12">Replication restart protein PriA</fullName>
    </recommendedName>
    <alternativeName>
        <fullName evidence="12">ATP-dependent DNA helicase PriA</fullName>
        <ecNumber evidence="12">5.6.2.4</ecNumber>
    </alternativeName>
    <alternativeName>
        <fullName evidence="12">DNA 3'-5' helicase PriA</fullName>
    </alternativeName>
</protein>
<dbReference type="EC" id="5.6.2.4" evidence="12"/>
<keyword evidence="1 12" id="KW-0639">Primosome</keyword>
<evidence type="ECO:0000256" key="11">
    <source>
        <dbReference type="ARBA" id="ARBA00048988"/>
    </source>
</evidence>
<evidence type="ECO:0000256" key="2">
    <source>
        <dbReference type="ARBA" id="ARBA00022705"/>
    </source>
</evidence>